<dbReference type="EMBL" id="JAMC01000002">
    <property type="protein sequence ID" value="KEJ90270.1"/>
    <property type="molecule type" value="Genomic_DNA"/>
</dbReference>
<dbReference type="GO" id="GO:0004497">
    <property type="term" value="F:monooxygenase activity"/>
    <property type="evidence" value="ECO:0007669"/>
    <property type="project" value="UniProtKB-KW"/>
</dbReference>
<dbReference type="FunFam" id="1.10.630.10:FF:000018">
    <property type="entry name" value="Cytochrome P450 monooxygenase"/>
    <property type="match status" value="1"/>
</dbReference>
<keyword evidence="6 8" id="KW-0503">Monooxygenase</keyword>
<evidence type="ECO:0000256" key="8">
    <source>
        <dbReference type="RuleBase" id="RU000461"/>
    </source>
</evidence>
<organism evidence="9 10">
    <name type="scientific">Sulfitobacter donghicola DSW-25 = KCTC 12864 = JCM 14565</name>
    <dbReference type="NCBI Taxonomy" id="1300350"/>
    <lineage>
        <taxon>Bacteria</taxon>
        <taxon>Pseudomonadati</taxon>
        <taxon>Pseudomonadota</taxon>
        <taxon>Alphaproteobacteria</taxon>
        <taxon>Rhodobacterales</taxon>
        <taxon>Roseobacteraceae</taxon>
        <taxon>Sulfitobacter</taxon>
    </lineage>
</organism>
<dbReference type="CDD" id="cd20625">
    <property type="entry name" value="CYP164-like"/>
    <property type="match status" value="1"/>
</dbReference>
<keyword evidence="10" id="KW-1185">Reference proteome</keyword>
<dbReference type="InterPro" id="IPR001128">
    <property type="entry name" value="Cyt_P450"/>
</dbReference>
<dbReference type="GO" id="GO:0005506">
    <property type="term" value="F:iron ion binding"/>
    <property type="evidence" value="ECO:0007669"/>
    <property type="project" value="InterPro"/>
</dbReference>
<dbReference type="RefSeq" id="WP_025057768.1">
    <property type="nucleotide sequence ID" value="NZ_JAMC01000002.1"/>
</dbReference>
<evidence type="ECO:0000256" key="6">
    <source>
        <dbReference type="ARBA" id="ARBA00023033"/>
    </source>
</evidence>
<dbReference type="SUPFAM" id="SSF48264">
    <property type="entry name" value="Cytochrome P450"/>
    <property type="match status" value="1"/>
</dbReference>
<dbReference type="GO" id="GO:0016705">
    <property type="term" value="F:oxidoreductase activity, acting on paired donors, with incorporation or reduction of molecular oxygen"/>
    <property type="evidence" value="ECO:0007669"/>
    <property type="project" value="InterPro"/>
</dbReference>
<dbReference type="PANTHER" id="PTHR46696:SF1">
    <property type="entry name" value="CYTOCHROME P450 YJIB-RELATED"/>
    <property type="match status" value="1"/>
</dbReference>
<name>A0A073IL07_9RHOB</name>
<accession>A0A073IL07</accession>
<keyword evidence="5 8" id="KW-0408">Iron</keyword>
<evidence type="ECO:0000313" key="9">
    <source>
        <dbReference type="EMBL" id="KEJ90270.1"/>
    </source>
</evidence>
<dbReference type="InterPro" id="IPR017972">
    <property type="entry name" value="Cyt_P450_CS"/>
</dbReference>
<comment type="caution">
    <text evidence="9">The sequence shown here is derived from an EMBL/GenBank/DDBJ whole genome shotgun (WGS) entry which is preliminary data.</text>
</comment>
<dbReference type="STRING" id="1300350.Z948_260"/>
<dbReference type="Gene3D" id="1.10.630.10">
    <property type="entry name" value="Cytochrome P450"/>
    <property type="match status" value="1"/>
</dbReference>
<evidence type="ECO:0000256" key="1">
    <source>
        <dbReference type="ARBA" id="ARBA00010617"/>
    </source>
</evidence>
<protein>
    <submittedName>
        <fullName evidence="9">Cytochrome P450</fullName>
    </submittedName>
</protein>
<gene>
    <name evidence="9" type="ORF">DSW25_08735</name>
</gene>
<comment type="function">
    <text evidence="7">Cytochromes P450 are a group of heme-thiolate monooxygenases. They oxidize a variety of structurally unrelated compounds, including steroids, fatty acids, and xenobiotics.</text>
</comment>
<proteinExistence type="inferred from homology"/>
<reference evidence="9 10" key="1">
    <citation type="submission" date="2014-01" db="EMBL/GenBank/DDBJ databases">
        <title>Sulfitobacter donghicola JCM 14565 Genome Sequencing.</title>
        <authorList>
            <person name="Lai Q."/>
            <person name="Hong Z."/>
        </authorList>
    </citation>
    <scope>NUCLEOTIDE SEQUENCE [LARGE SCALE GENOMIC DNA]</scope>
    <source>
        <strain evidence="9 10">JCM 14565</strain>
    </source>
</reference>
<evidence type="ECO:0000256" key="7">
    <source>
        <dbReference type="ARBA" id="ARBA00043906"/>
    </source>
</evidence>
<dbReference type="InterPro" id="IPR002397">
    <property type="entry name" value="Cyt_P450_B"/>
</dbReference>
<comment type="similarity">
    <text evidence="1 8">Belongs to the cytochrome P450 family.</text>
</comment>
<dbReference type="GO" id="GO:0020037">
    <property type="term" value="F:heme binding"/>
    <property type="evidence" value="ECO:0007669"/>
    <property type="project" value="InterPro"/>
</dbReference>
<dbReference type="AlphaFoldDB" id="A0A073IL07"/>
<keyword evidence="2 8" id="KW-0349">Heme</keyword>
<dbReference type="Proteomes" id="UP000027734">
    <property type="component" value="Unassembled WGS sequence"/>
</dbReference>
<dbReference type="Pfam" id="PF00067">
    <property type="entry name" value="p450"/>
    <property type="match status" value="2"/>
</dbReference>
<evidence type="ECO:0000256" key="2">
    <source>
        <dbReference type="ARBA" id="ARBA00022617"/>
    </source>
</evidence>
<dbReference type="InterPro" id="IPR036396">
    <property type="entry name" value="Cyt_P450_sf"/>
</dbReference>
<evidence type="ECO:0000256" key="5">
    <source>
        <dbReference type="ARBA" id="ARBA00023004"/>
    </source>
</evidence>
<dbReference type="PANTHER" id="PTHR46696">
    <property type="entry name" value="P450, PUTATIVE (EUROFUNG)-RELATED"/>
    <property type="match status" value="1"/>
</dbReference>
<keyword evidence="3 8" id="KW-0479">Metal-binding</keyword>
<dbReference type="PRINTS" id="PR00359">
    <property type="entry name" value="BP450"/>
</dbReference>
<evidence type="ECO:0000256" key="4">
    <source>
        <dbReference type="ARBA" id="ARBA00023002"/>
    </source>
</evidence>
<evidence type="ECO:0000313" key="10">
    <source>
        <dbReference type="Proteomes" id="UP000027734"/>
    </source>
</evidence>
<evidence type="ECO:0000256" key="3">
    <source>
        <dbReference type="ARBA" id="ARBA00022723"/>
    </source>
</evidence>
<dbReference type="OrthoDB" id="9801155at2"/>
<sequence length="396" mass="43644">MIHLHQSPHDPAFIQNPYPFYDRARSLGPITYWEDYAMPCAFDAATVNALLRDRRLGRAAPADQRRKVPDHLVPFQAIEQHSMLELEPPTHTRLRGLVLRAFTSRRIKSLEPDIHAVTDELLAALPHDCAFDLIPAFCTQLPVRIIARLLGVPEGMAPDLLNWSNDMVAMYQAGRTREIEDAAAAAATEFSEFLTKYIDARRNKPADDLITQLIAAEEDGEKLSTDELIGTCVLLLNAGHEATVHSLGNAVKCLLENATPSEALTPSAIAGTCEELFRYTPPLHMFDRYVYEDVEIAGETLPAGSRVGLVLGAAGRDPAVYADAATFRYDRNGKPHAAFGGGLHFCVGAPLARMEMQIALPAFFARFPTLALAEEPVFSDSYHFHKLDRLMVSGLG</sequence>
<keyword evidence="4 8" id="KW-0560">Oxidoreductase</keyword>
<dbReference type="PROSITE" id="PS00086">
    <property type="entry name" value="CYTOCHROME_P450"/>
    <property type="match status" value="1"/>
</dbReference>
<dbReference type="eggNOG" id="COG2124">
    <property type="taxonomic scope" value="Bacteria"/>
</dbReference>